<evidence type="ECO:0000259" key="4">
    <source>
        <dbReference type="PROSITE" id="PS50893"/>
    </source>
</evidence>
<evidence type="ECO:0000256" key="2">
    <source>
        <dbReference type="ARBA" id="ARBA00022741"/>
    </source>
</evidence>
<name>W6T419_9LACO</name>
<dbReference type="AlphaFoldDB" id="W6T419"/>
<feature type="domain" description="ABC transporter" evidence="4">
    <location>
        <begin position="2"/>
        <end position="227"/>
    </location>
</feature>
<accession>W6T419</accession>
<dbReference type="SMART" id="SM00382">
    <property type="entry name" value="AAA"/>
    <property type="match status" value="1"/>
</dbReference>
<dbReference type="STRING" id="1400520.LFAB_16795"/>
<keyword evidence="2" id="KW-0547">Nucleotide-binding</keyword>
<dbReference type="CDD" id="cd03230">
    <property type="entry name" value="ABC_DR_subfamily_A"/>
    <property type="match status" value="1"/>
</dbReference>
<dbReference type="OrthoDB" id="9804819at2"/>
<organism evidence="5 6">
    <name type="scientific">Lactiplantibacillus fabifermentans T30PCM01</name>
    <dbReference type="NCBI Taxonomy" id="1400520"/>
    <lineage>
        <taxon>Bacteria</taxon>
        <taxon>Bacillati</taxon>
        <taxon>Bacillota</taxon>
        <taxon>Bacilli</taxon>
        <taxon>Lactobacillales</taxon>
        <taxon>Lactobacillaceae</taxon>
        <taxon>Lactiplantibacillus</taxon>
    </lineage>
</organism>
<dbReference type="PATRIC" id="fig|1400520.3.peg.3302"/>
<dbReference type="GO" id="GO:0016887">
    <property type="term" value="F:ATP hydrolysis activity"/>
    <property type="evidence" value="ECO:0007669"/>
    <property type="project" value="InterPro"/>
</dbReference>
<keyword evidence="1" id="KW-0813">Transport</keyword>
<dbReference type="RefSeq" id="WP_051502101.1">
    <property type="nucleotide sequence ID" value="NZ_KK036540.1"/>
</dbReference>
<dbReference type="Proteomes" id="UP000019247">
    <property type="component" value="Unassembled WGS sequence"/>
</dbReference>
<gene>
    <name evidence="5" type="ORF">LFAB_16795</name>
</gene>
<dbReference type="InterPro" id="IPR003439">
    <property type="entry name" value="ABC_transporter-like_ATP-bd"/>
</dbReference>
<dbReference type="InterPro" id="IPR051782">
    <property type="entry name" value="ABC_Transporter_VariousFunc"/>
</dbReference>
<evidence type="ECO:0000256" key="3">
    <source>
        <dbReference type="ARBA" id="ARBA00022840"/>
    </source>
</evidence>
<dbReference type="Pfam" id="PF00005">
    <property type="entry name" value="ABC_tran"/>
    <property type="match status" value="1"/>
</dbReference>
<dbReference type="HOGENOM" id="CLU_000604_1_2_9"/>
<sequence length="284" mass="30703">MLTIKQVQKKYANFNLNVTVALPTGQIIGVLGPNGAGKSTLFKILMGLTQPDAGQLEFNGQTLATWRSAHPAAISATFPDSGFNEKLTIKEIAQLLAAFYPTSFTPDFLTQCQQLGLPIAQPVQTFSTGMQAKLKLLVALSHGAQLLILDEPTAGLDVTMRQTLLQLIVKYHQDYPQATILISSHIASDIETLAEQVVLITAGTVQLHADLATIQQHYGLFTVAATDFATLDQHAIIHYWPQGNQVRCLTANRAAFANLSTLKPPAVDDLLLAYTTANEEVPVA</sequence>
<reference evidence="5 6" key="1">
    <citation type="journal article" date="2014" name="Genome Announc.">
        <title>Genome Sequence of Lactobacillus fabifermentans Strain T30PCM01, Isolated from Fermenting Grape Marc.</title>
        <authorList>
            <person name="Treu L."/>
            <person name="Vendramin V."/>
            <person name="Bovo B."/>
            <person name="Giacomini A."/>
            <person name="Corich V."/>
            <person name="Campanaro S."/>
        </authorList>
    </citation>
    <scope>NUCLEOTIDE SEQUENCE [LARGE SCALE GENOMIC DNA]</scope>
    <source>
        <strain evidence="5 6">T30PCM01</strain>
    </source>
</reference>
<evidence type="ECO:0000313" key="6">
    <source>
        <dbReference type="Proteomes" id="UP000019247"/>
    </source>
</evidence>
<proteinExistence type="predicted"/>
<protein>
    <submittedName>
        <fullName evidence="5">ABC transporter ATP-binding protein</fullName>
    </submittedName>
</protein>
<dbReference type="eggNOG" id="COG1131">
    <property type="taxonomic scope" value="Bacteria"/>
</dbReference>
<comment type="caution">
    <text evidence="5">The sequence shown here is derived from an EMBL/GenBank/DDBJ whole genome shotgun (WGS) entry which is preliminary data.</text>
</comment>
<evidence type="ECO:0000256" key="1">
    <source>
        <dbReference type="ARBA" id="ARBA00022448"/>
    </source>
</evidence>
<dbReference type="PROSITE" id="PS50893">
    <property type="entry name" value="ABC_TRANSPORTER_2"/>
    <property type="match status" value="1"/>
</dbReference>
<dbReference type="PANTHER" id="PTHR42939:SF3">
    <property type="entry name" value="ABC TRANSPORTER ATP-BINDING COMPONENT"/>
    <property type="match status" value="1"/>
</dbReference>
<dbReference type="EMBL" id="AWWK01000094">
    <property type="protein sequence ID" value="ETY72539.1"/>
    <property type="molecule type" value="Genomic_DNA"/>
</dbReference>
<dbReference type="InterPro" id="IPR027417">
    <property type="entry name" value="P-loop_NTPase"/>
</dbReference>
<dbReference type="SUPFAM" id="SSF52540">
    <property type="entry name" value="P-loop containing nucleoside triphosphate hydrolases"/>
    <property type="match status" value="1"/>
</dbReference>
<dbReference type="GO" id="GO:0005524">
    <property type="term" value="F:ATP binding"/>
    <property type="evidence" value="ECO:0007669"/>
    <property type="project" value="UniProtKB-KW"/>
</dbReference>
<dbReference type="InterPro" id="IPR003593">
    <property type="entry name" value="AAA+_ATPase"/>
</dbReference>
<evidence type="ECO:0000313" key="5">
    <source>
        <dbReference type="EMBL" id="ETY72539.1"/>
    </source>
</evidence>
<keyword evidence="3 5" id="KW-0067">ATP-binding</keyword>
<dbReference type="Gene3D" id="3.40.50.300">
    <property type="entry name" value="P-loop containing nucleotide triphosphate hydrolases"/>
    <property type="match status" value="1"/>
</dbReference>
<dbReference type="PANTHER" id="PTHR42939">
    <property type="entry name" value="ABC TRANSPORTER ATP-BINDING PROTEIN ALBC-RELATED"/>
    <property type="match status" value="1"/>
</dbReference>